<name>A0A5K1I9G8_9GAMM</name>
<evidence type="ECO:0000259" key="2">
    <source>
        <dbReference type="PROSITE" id="PS50164"/>
    </source>
</evidence>
<dbReference type="Pfam" id="PF01541">
    <property type="entry name" value="GIY-YIG"/>
    <property type="match status" value="1"/>
</dbReference>
<keyword evidence="4" id="KW-1185">Reference proteome</keyword>
<dbReference type="SUPFAM" id="SSF82771">
    <property type="entry name" value="GIY-YIG endonuclease"/>
    <property type="match status" value="1"/>
</dbReference>
<feature type="domain" description="GIY-YIG" evidence="2">
    <location>
        <begin position="8"/>
        <end position="86"/>
    </location>
</feature>
<dbReference type="Proteomes" id="UP000326725">
    <property type="component" value="Unassembled WGS sequence"/>
</dbReference>
<dbReference type="InterPro" id="IPR050190">
    <property type="entry name" value="UPF0213_domain"/>
</dbReference>
<dbReference type="RefSeq" id="WP_225809872.1">
    <property type="nucleotide sequence ID" value="NZ_CABVOU010000032.1"/>
</dbReference>
<dbReference type="PROSITE" id="PS50164">
    <property type="entry name" value="GIY_YIG"/>
    <property type="match status" value="1"/>
</dbReference>
<dbReference type="InterPro" id="IPR035901">
    <property type="entry name" value="GIY-YIG_endonuc_sf"/>
</dbReference>
<evidence type="ECO:0000313" key="4">
    <source>
        <dbReference type="Proteomes" id="UP000326725"/>
    </source>
</evidence>
<dbReference type="PANTHER" id="PTHR34477:SF1">
    <property type="entry name" value="UPF0213 PROTEIN YHBQ"/>
    <property type="match status" value="1"/>
</dbReference>
<protein>
    <submittedName>
        <fullName evidence="3">GIY-YIG nuclease superfamily protein</fullName>
    </submittedName>
</protein>
<accession>A0A5K1I9G8</accession>
<dbReference type="InterPro" id="IPR000305">
    <property type="entry name" value="GIY-YIG_endonuc"/>
</dbReference>
<gene>
    <name evidence="3" type="ORF">HALO32_01791</name>
</gene>
<dbReference type="AlphaFoldDB" id="A0A5K1I9G8"/>
<evidence type="ECO:0000313" key="3">
    <source>
        <dbReference type="EMBL" id="VVZ95712.1"/>
    </source>
</evidence>
<dbReference type="CDD" id="cd10456">
    <property type="entry name" value="GIY-YIG_UPF0213"/>
    <property type="match status" value="1"/>
</dbReference>
<dbReference type="PANTHER" id="PTHR34477">
    <property type="entry name" value="UPF0213 PROTEIN YHBQ"/>
    <property type="match status" value="1"/>
</dbReference>
<organism evidence="3 4">
    <name type="scientific">Halomonas lysinitropha</name>
    <dbReference type="NCBI Taxonomy" id="2607506"/>
    <lineage>
        <taxon>Bacteria</taxon>
        <taxon>Pseudomonadati</taxon>
        <taxon>Pseudomonadota</taxon>
        <taxon>Gammaproteobacteria</taxon>
        <taxon>Oceanospirillales</taxon>
        <taxon>Halomonadaceae</taxon>
        <taxon>Halomonas</taxon>
    </lineage>
</organism>
<comment type="similarity">
    <text evidence="1">Belongs to the UPF0213 family.</text>
</comment>
<evidence type="ECO:0000256" key="1">
    <source>
        <dbReference type="ARBA" id="ARBA00007435"/>
    </source>
</evidence>
<proteinExistence type="inferred from homology"/>
<dbReference type="Gene3D" id="3.40.1440.10">
    <property type="entry name" value="GIY-YIG endonuclease"/>
    <property type="match status" value="1"/>
</dbReference>
<dbReference type="EMBL" id="CABVOU010000032">
    <property type="protein sequence ID" value="VVZ95712.1"/>
    <property type="molecule type" value="Genomic_DNA"/>
</dbReference>
<reference evidence="3 4" key="1">
    <citation type="submission" date="2019-09" db="EMBL/GenBank/DDBJ databases">
        <authorList>
            <person name="Criscuolo A."/>
        </authorList>
    </citation>
    <scope>NUCLEOTIDE SEQUENCE [LARGE SCALE GENOMIC DNA]</scope>
    <source>
        <strain evidence="4">3(2)</strain>
    </source>
</reference>
<sequence>MDETPPTRLWHLYVVETAGGALYTGITTDVVRRLAEHRAGRGAKALRGKGPLVLRHQEPVGSHAEALRLEARLKRLPAAAKRTWLAGRRAMTAADPMA</sequence>